<evidence type="ECO:0000313" key="3">
    <source>
        <dbReference type="EMBL" id="MBP1986846.1"/>
    </source>
</evidence>
<reference evidence="3" key="1">
    <citation type="submission" date="2021-03" db="EMBL/GenBank/DDBJ databases">
        <title>Genomic Encyclopedia of Type Strains, Phase IV (KMG-IV): sequencing the most valuable type-strain genomes for metagenomic binning, comparative biology and taxonomic classification.</title>
        <authorList>
            <person name="Goeker M."/>
        </authorList>
    </citation>
    <scope>NUCLEOTIDE SEQUENCE</scope>
    <source>
        <strain evidence="3">DSM 26232</strain>
    </source>
</reference>
<dbReference type="Gene3D" id="3.60.15.10">
    <property type="entry name" value="Ribonuclease Z/Hydroxyacylglutathione hydrolase-like"/>
    <property type="match status" value="1"/>
</dbReference>
<dbReference type="InterPro" id="IPR001279">
    <property type="entry name" value="Metallo-B-lactamas"/>
</dbReference>
<evidence type="ECO:0000259" key="2">
    <source>
        <dbReference type="Pfam" id="PF12706"/>
    </source>
</evidence>
<name>A0A8T4GVB5_9EURY</name>
<dbReference type="SUPFAM" id="SSF56281">
    <property type="entry name" value="Metallo-hydrolase/oxidoreductase"/>
    <property type="match status" value="1"/>
</dbReference>
<evidence type="ECO:0000256" key="1">
    <source>
        <dbReference type="ARBA" id="ARBA00022801"/>
    </source>
</evidence>
<gene>
    <name evidence="3" type="ORF">J2753_001340</name>
</gene>
<sequence>MVHATWGDWFVREEVEGAEPGDGVIGWYLGCNGFVLRSASTTLYIDPYFGDGDPPKLIRLIPVPIDPADATDCDAVLATHEHIDHMHPPSYGPLVEDLGADLYAPEAAYESPQYDGKIIAPEEQKHVIATGEAFEVGDFTVHVRGAHDPDAIEPVSYVIEHDAGTFFHGGDSRPAPGAFAGVADVFDIDVGALAFGSVGEIYEPDSGRPERTRWYMDENEIVEAANQLELDRLLPTHHDMWQGVGADPKVLHEHAVSHAYPRVLEVPYVGCSFRLDQHGIRRLGALGGE</sequence>
<dbReference type="AlphaFoldDB" id="A0A8T4GVB5"/>
<feature type="domain" description="Metallo-beta-lactamase" evidence="2">
    <location>
        <begin position="42"/>
        <end position="238"/>
    </location>
</feature>
<accession>A0A8T4GVB5</accession>
<keyword evidence="1 3" id="KW-0378">Hydrolase</keyword>
<evidence type="ECO:0000313" key="4">
    <source>
        <dbReference type="Proteomes" id="UP000823736"/>
    </source>
</evidence>
<protein>
    <submittedName>
        <fullName evidence="3">L-ascorbate 6-phosphate lactonase</fullName>
        <ecNumber evidence="3">3.1.1.-</ecNumber>
    </submittedName>
</protein>
<dbReference type="InterPro" id="IPR050114">
    <property type="entry name" value="UPF0173_UPF0282_UlaG_hydrolase"/>
</dbReference>
<dbReference type="EMBL" id="JAGGLC010000002">
    <property type="protein sequence ID" value="MBP1986846.1"/>
    <property type="molecule type" value="Genomic_DNA"/>
</dbReference>
<dbReference type="InterPro" id="IPR036866">
    <property type="entry name" value="RibonucZ/Hydroxyglut_hydro"/>
</dbReference>
<dbReference type="GO" id="GO:0016787">
    <property type="term" value="F:hydrolase activity"/>
    <property type="evidence" value="ECO:0007669"/>
    <property type="project" value="UniProtKB-KW"/>
</dbReference>
<dbReference type="Proteomes" id="UP000823736">
    <property type="component" value="Unassembled WGS sequence"/>
</dbReference>
<keyword evidence="4" id="KW-1185">Reference proteome</keyword>
<dbReference type="PANTHER" id="PTHR43546:SF9">
    <property type="entry name" value="L-ASCORBATE-6-PHOSPHATE LACTONASE ULAG-RELATED"/>
    <property type="match status" value="1"/>
</dbReference>
<comment type="caution">
    <text evidence="3">The sequence shown here is derived from an EMBL/GenBank/DDBJ whole genome shotgun (WGS) entry which is preliminary data.</text>
</comment>
<dbReference type="PANTHER" id="PTHR43546">
    <property type="entry name" value="UPF0173 METAL-DEPENDENT HYDROLASE MJ1163-RELATED"/>
    <property type="match status" value="1"/>
</dbReference>
<proteinExistence type="predicted"/>
<dbReference type="EC" id="3.1.1.-" evidence="3"/>
<dbReference type="OrthoDB" id="336381at2157"/>
<organism evidence="3 4">
    <name type="scientific">Halolamina salifodinae</name>
    <dbReference type="NCBI Taxonomy" id="1202767"/>
    <lineage>
        <taxon>Archaea</taxon>
        <taxon>Methanobacteriati</taxon>
        <taxon>Methanobacteriota</taxon>
        <taxon>Stenosarchaea group</taxon>
        <taxon>Halobacteria</taxon>
        <taxon>Halobacteriales</taxon>
        <taxon>Haloferacaceae</taxon>
    </lineage>
</organism>
<dbReference type="Pfam" id="PF12706">
    <property type="entry name" value="Lactamase_B_2"/>
    <property type="match status" value="1"/>
</dbReference>
<dbReference type="RefSeq" id="WP_209491123.1">
    <property type="nucleotide sequence ID" value="NZ_JAGGLC010000002.1"/>
</dbReference>